<evidence type="ECO:0000313" key="1">
    <source>
        <dbReference type="EMBL" id="KZT53552.1"/>
    </source>
</evidence>
<evidence type="ECO:0000313" key="2">
    <source>
        <dbReference type="Proteomes" id="UP000076842"/>
    </source>
</evidence>
<dbReference type="EMBL" id="KV424034">
    <property type="protein sequence ID" value="KZT53552.1"/>
    <property type="molecule type" value="Genomic_DNA"/>
</dbReference>
<keyword evidence="2" id="KW-1185">Reference proteome</keyword>
<gene>
    <name evidence="1" type="ORF">CALCODRAFT_48401</name>
</gene>
<proteinExistence type="predicted"/>
<dbReference type="AlphaFoldDB" id="A0A165DU83"/>
<dbReference type="Proteomes" id="UP000076842">
    <property type="component" value="Unassembled WGS sequence"/>
</dbReference>
<sequence length="282" mass="30885">MTLFCSLPSLPSLPIPLPSIFLSSVLPSPPPAIPPLAPAKNYPSWIAALPSHMADDLLTLYASLLTFHFPPYQGFRIHAHNPPGLPHGFAVHHPLCAGPLLILSYMPVEEFDLARCREAHISGLLATAADMVSPCLYLLSVFGTRWRAIRVSEVEESVECSPVIHPDALPPTTFPGDCSAHTWAPSLLSTESFRTFSEIAHDMKAFFLPHWIAPEEGEIVVRLPTYRIGELTPTSAAAGDRNAIHWLAAPEMIEILPSADQNPLPLPNNARRARVRLPRSTN</sequence>
<name>A0A165DU83_9BASI</name>
<accession>A0A165DU83</accession>
<dbReference type="InParanoid" id="A0A165DU83"/>
<reference evidence="1 2" key="1">
    <citation type="journal article" date="2016" name="Mol. Biol. Evol.">
        <title>Comparative Genomics of Early-Diverging Mushroom-Forming Fungi Provides Insights into the Origins of Lignocellulose Decay Capabilities.</title>
        <authorList>
            <person name="Nagy L.G."/>
            <person name="Riley R."/>
            <person name="Tritt A."/>
            <person name="Adam C."/>
            <person name="Daum C."/>
            <person name="Floudas D."/>
            <person name="Sun H."/>
            <person name="Yadav J.S."/>
            <person name="Pangilinan J."/>
            <person name="Larsson K.H."/>
            <person name="Matsuura K."/>
            <person name="Barry K."/>
            <person name="Labutti K."/>
            <person name="Kuo R."/>
            <person name="Ohm R.A."/>
            <person name="Bhattacharya S.S."/>
            <person name="Shirouzu T."/>
            <person name="Yoshinaga Y."/>
            <person name="Martin F.M."/>
            <person name="Grigoriev I.V."/>
            <person name="Hibbett D.S."/>
        </authorList>
    </citation>
    <scope>NUCLEOTIDE SEQUENCE [LARGE SCALE GENOMIC DNA]</scope>
    <source>
        <strain evidence="1 2">HHB12733</strain>
    </source>
</reference>
<dbReference type="OrthoDB" id="10460959at2759"/>
<organism evidence="1 2">
    <name type="scientific">Calocera cornea HHB12733</name>
    <dbReference type="NCBI Taxonomy" id="1353952"/>
    <lineage>
        <taxon>Eukaryota</taxon>
        <taxon>Fungi</taxon>
        <taxon>Dikarya</taxon>
        <taxon>Basidiomycota</taxon>
        <taxon>Agaricomycotina</taxon>
        <taxon>Dacrymycetes</taxon>
        <taxon>Dacrymycetales</taxon>
        <taxon>Dacrymycetaceae</taxon>
        <taxon>Calocera</taxon>
    </lineage>
</organism>
<protein>
    <submittedName>
        <fullName evidence="1">Uncharacterized protein</fullName>
    </submittedName>
</protein>